<evidence type="ECO:0000256" key="2">
    <source>
        <dbReference type="ARBA" id="ARBA00022679"/>
    </source>
</evidence>
<dbReference type="InterPro" id="IPR042221">
    <property type="entry name" value="Leu/Phe-tRNA_Trfase_N"/>
</dbReference>
<organism evidence="5">
    <name type="scientific">uncultured Bacteroidota bacterium</name>
    <dbReference type="NCBI Taxonomy" id="152509"/>
    <lineage>
        <taxon>Bacteria</taxon>
        <taxon>Pseudomonadati</taxon>
        <taxon>Bacteroidota</taxon>
        <taxon>environmental samples</taxon>
    </lineage>
</organism>
<dbReference type="EMBL" id="AP011709">
    <property type="protein sequence ID" value="BAL55107.1"/>
    <property type="molecule type" value="Genomic_DNA"/>
</dbReference>
<comment type="catalytic activity">
    <reaction evidence="4">
        <text>N-terminal L-lysyl-[protein] + L-leucyl-tRNA(Leu) = N-terminal L-leucyl-L-lysyl-[protein] + tRNA(Leu) + H(+)</text>
        <dbReference type="Rhea" id="RHEA:12340"/>
        <dbReference type="Rhea" id="RHEA-COMP:9613"/>
        <dbReference type="Rhea" id="RHEA-COMP:9622"/>
        <dbReference type="Rhea" id="RHEA-COMP:12670"/>
        <dbReference type="Rhea" id="RHEA-COMP:12671"/>
        <dbReference type="ChEBI" id="CHEBI:15378"/>
        <dbReference type="ChEBI" id="CHEBI:65249"/>
        <dbReference type="ChEBI" id="CHEBI:78442"/>
        <dbReference type="ChEBI" id="CHEBI:78494"/>
        <dbReference type="ChEBI" id="CHEBI:133043"/>
        <dbReference type="EC" id="2.3.2.6"/>
    </reaction>
</comment>
<gene>
    <name evidence="4" type="primary">aat</name>
    <name evidence="5" type="ORF">HGMM_F23B02C46</name>
</gene>
<dbReference type="PANTHER" id="PTHR30098:SF2">
    <property type="entry name" value="LEUCYL_PHENYLALANYL-TRNA--PROTEIN TRANSFERASE"/>
    <property type="match status" value="1"/>
</dbReference>
<comment type="similarity">
    <text evidence="4">Belongs to the L/F-transferase family.</text>
</comment>
<dbReference type="Gene3D" id="3.30.70.3550">
    <property type="entry name" value="Leucyl/phenylalanyl-tRNA-protein transferase, N-terminal domain"/>
    <property type="match status" value="1"/>
</dbReference>
<dbReference type="InterPro" id="IPR042203">
    <property type="entry name" value="Leu/Phe-tRNA_Trfase_C"/>
</dbReference>
<reference evidence="5" key="1">
    <citation type="journal article" date="2005" name="Environ. Microbiol.">
        <title>Genetic and functional properties of uncultivated thermophilic crenarchaeotes from a subsurface gold mine as revealed by analysis of genome fragments.</title>
        <authorList>
            <person name="Nunoura T."/>
            <person name="Hirayama H."/>
            <person name="Takami H."/>
            <person name="Oida H."/>
            <person name="Nishi S."/>
            <person name="Shimamura S."/>
            <person name="Suzuki Y."/>
            <person name="Inagaki F."/>
            <person name="Takai K."/>
            <person name="Nealson K.H."/>
            <person name="Horikoshi K."/>
        </authorList>
    </citation>
    <scope>NUCLEOTIDE SEQUENCE</scope>
</reference>
<evidence type="ECO:0000256" key="4">
    <source>
        <dbReference type="HAMAP-Rule" id="MF_00688"/>
    </source>
</evidence>
<dbReference type="SUPFAM" id="SSF55729">
    <property type="entry name" value="Acyl-CoA N-acyltransferases (Nat)"/>
    <property type="match status" value="1"/>
</dbReference>
<dbReference type="GO" id="GO:0030163">
    <property type="term" value="P:protein catabolic process"/>
    <property type="evidence" value="ECO:0007669"/>
    <property type="project" value="UniProtKB-UniRule"/>
</dbReference>
<dbReference type="HAMAP" id="MF_00688">
    <property type="entry name" value="Leu_Phe_trans"/>
    <property type="match status" value="1"/>
</dbReference>
<comment type="catalytic activity">
    <reaction evidence="4">
        <text>L-phenylalanyl-tRNA(Phe) + an N-terminal L-alpha-aminoacyl-[protein] = an N-terminal L-phenylalanyl-L-alpha-aminoacyl-[protein] + tRNA(Phe)</text>
        <dbReference type="Rhea" id="RHEA:43632"/>
        <dbReference type="Rhea" id="RHEA-COMP:9668"/>
        <dbReference type="Rhea" id="RHEA-COMP:9699"/>
        <dbReference type="Rhea" id="RHEA-COMP:10636"/>
        <dbReference type="Rhea" id="RHEA-COMP:10637"/>
        <dbReference type="ChEBI" id="CHEBI:78442"/>
        <dbReference type="ChEBI" id="CHEBI:78531"/>
        <dbReference type="ChEBI" id="CHEBI:78597"/>
        <dbReference type="ChEBI" id="CHEBI:83561"/>
        <dbReference type="EC" id="2.3.2.6"/>
    </reaction>
</comment>
<dbReference type="AlphaFoldDB" id="H5SG21"/>
<comment type="catalytic activity">
    <reaction evidence="4">
        <text>N-terminal L-arginyl-[protein] + L-leucyl-tRNA(Leu) = N-terminal L-leucyl-L-arginyl-[protein] + tRNA(Leu) + H(+)</text>
        <dbReference type="Rhea" id="RHEA:50416"/>
        <dbReference type="Rhea" id="RHEA-COMP:9613"/>
        <dbReference type="Rhea" id="RHEA-COMP:9622"/>
        <dbReference type="Rhea" id="RHEA-COMP:12672"/>
        <dbReference type="Rhea" id="RHEA-COMP:12673"/>
        <dbReference type="ChEBI" id="CHEBI:15378"/>
        <dbReference type="ChEBI" id="CHEBI:64719"/>
        <dbReference type="ChEBI" id="CHEBI:78442"/>
        <dbReference type="ChEBI" id="CHEBI:78494"/>
        <dbReference type="ChEBI" id="CHEBI:133044"/>
        <dbReference type="EC" id="2.3.2.6"/>
    </reaction>
</comment>
<keyword evidence="2 4" id="KW-0808">Transferase</keyword>
<evidence type="ECO:0000313" key="5">
    <source>
        <dbReference type="EMBL" id="BAL55107.1"/>
    </source>
</evidence>
<name>H5SG21_9BACT</name>
<dbReference type="EC" id="2.3.2.6" evidence="4"/>
<keyword evidence="3 4" id="KW-0012">Acyltransferase</keyword>
<sequence>MPQPSKLITIEQLLEAYRAGFFPMAETEHVVLWHSPDPRAIIPLDHAHIARSVRVLIRKGVFAVRRNADFEKVIHYCASRPYTWISQDLKRLYCRLHALGYAHSVEAWQGGTLVGGLYGVAIGGAFFGESMFSHVSNAAKVCFAHLVEHLRQQGFTLLDTQYANPFTVSLGAIEIPRRAYLAKLTEAVAQPCVF</sequence>
<protein>
    <recommendedName>
        <fullName evidence="4">Leucyl/phenylalanyl-tRNA--protein transferase</fullName>
        <ecNumber evidence="4">2.3.2.6</ecNumber>
    </recommendedName>
    <alternativeName>
        <fullName evidence="4">L/F-transferase</fullName>
    </alternativeName>
    <alternativeName>
        <fullName evidence="4">Leucyltransferase</fullName>
    </alternativeName>
    <alternativeName>
        <fullName evidence="4">Phenyalanyltransferase</fullName>
    </alternativeName>
</protein>
<evidence type="ECO:0000256" key="3">
    <source>
        <dbReference type="ARBA" id="ARBA00023315"/>
    </source>
</evidence>
<dbReference type="NCBIfam" id="TIGR00667">
    <property type="entry name" value="aat"/>
    <property type="match status" value="1"/>
</dbReference>
<dbReference type="PANTHER" id="PTHR30098">
    <property type="entry name" value="LEUCYL/PHENYLALANYL-TRNA--PROTEIN TRANSFERASE"/>
    <property type="match status" value="1"/>
</dbReference>
<accession>H5SG21</accession>
<dbReference type="Gene3D" id="3.40.630.70">
    <property type="entry name" value="Leucyl/phenylalanyl-tRNA-protein transferase, C-terminal domain"/>
    <property type="match status" value="1"/>
</dbReference>
<comment type="function">
    <text evidence="4">Functions in the N-end rule pathway of protein degradation where it conjugates Leu, Phe and, less efficiently, Met from aminoacyl-tRNAs to the N-termini of proteins containing an N-terminal arginine or lysine.</text>
</comment>
<evidence type="ECO:0000256" key="1">
    <source>
        <dbReference type="ARBA" id="ARBA00022490"/>
    </source>
</evidence>
<dbReference type="GO" id="GO:0008914">
    <property type="term" value="F:leucyl-tRNA--protein transferase activity"/>
    <property type="evidence" value="ECO:0007669"/>
    <property type="project" value="UniProtKB-UniRule"/>
</dbReference>
<dbReference type="GO" id="GO:0005737">
    <property type="term" value="C:cytoplasm"/>
    <property type="evidence" value="ECO:0007669"/>
    <property type="project" value="UniProtKB-SubCell"/>
</dbReference>
<reference evidence="5" key="2">
    <citation type="journal article" date="2012" name="PLoS ONE">
        <title>A Deeply Branching Thermophilic Bacterium with an Ancient Acetyl-CoA Pathway Dominates a Subsurface Ecosystem.</title>
        <authorList>
            <person name="Takami H."/>
            <person name="Noguchi H."/>
            <person name="Takaki Y."/>
            <person name="Uchiyama I."/>
            <person name="Toyoda A."/>
            <person name="Nishi S."/>
            <person name="Chee G.-J."/>
            <person name="Arai W."/>
            <person name="Nunoura T."/>
            <person name="Itoh T."/>
            <person name="Hattori M."/>
            <person name="Takai K."/>
        </authorList>
    </citation>
    <scope>NUCLEOTIDE SEQUENCE</scope>
</reference>
<dbReference type="Pfam" id="PF03588">
    <property type="entry name" value="Leu_Phe_trans"/>
    <property type="match status" value="1"/>
</dbReference>
<proteinExistence type="inferred from homology"/>
<dbReference type="FunFam" id="3.40.630.70:FF:000001">
    <property type="entry name" value="Leucyl/phenylalanyl-tRNA--protein transferase"/>
    <property type="match status" value="1"/>
</dbReference>
<keyword evidence="1 4" id="KW-0963">Cytoplasm</keyword>
<dbReference type="InterPro" id="IPR004616">
    <property type="entry name" value="Leu/Phe-tRNA_Trfase"/>
</dbReference>
<comment type="subcellular location">
    <subcellularLocation>
        <location evidence="4">Cytoplasm</location>
    </subcellularLocation>
</comment>
<dbReference type="InterPro" id="IPR016181">
    <property type="entry name" value="Acyl_CoA_acyltransferase"/>
</dbReference>